<keyword evidence="4" id="KW-0493">Microtubule</keyword>
<dbReference type="GO" id="GO:0072686">
    <property type="term" value="C:mitotic spindle"/>
    <property type="evidence" value="ECO:0007669"/>
    <property type="project" value="TreeGrafter"/>
</dbReference>
<dbReference type="AlphaFoldDB" id="A0A0C9VPK0"/>
<dbReference type="SMART" id="SM00129">
    <property type="entry name" value="KISc"/>
    <property type="match status" value="1"/>
</dbReference>
<dbReference type="InterPro" id="IPR019821">
    <property type="entry name" value="Kinesin_motor_CS"/>
</dbReference>
<keyword evidence="8 14" id="KW-0175">Coiled coil</keyword>
<keyword evidence="2" id="KW-0963">Cytoplasm</keyword>
<protein>
    <recommendedName>
        <fullName evidence="16">Kinesin motor domain-containing protein</fullName>
    </recommendedName>
</protein>
<feature type="compositionally biased region" description="Low complexity" evidence="15">
    <location>
        <begin position="30"/>
        <end position="39"/>
    </location>
</feature>
<dbReference type="InterPro" id="IPR047241">
    <property type="entry name" value="KIF11-like_kin_motor_dom"/>
</dbReference>
<keyword evidence="18" id="KW-1185">Reference proteome</keyword>
<evidence type="ECO:0000256" key="13">
    <source>
        <dbReference type="PROSITE-ProRule" id="PRU00283"/>
    </source>
</evidence>
<evidence type="ECO:0000256" key="9">
    <source>
        <dbReference type="ARBA" id="ARBA00023175"/>
    </source>
</evidence>
<accession>A0A0C9VPK0</accession>
<keyword evidence="6" id="KW-0498">Mitosis</keyword>
<evidence type="ECO:0000259" key="16">
    <source>
        <dbReference type="PROSITE" id="PS50067"/>
    </source>
</evidence>
<reference evidence="17 18" key="1">
    <citation type="submission" date="2014-06" db="EMBL/GenBank/DDBJ databases">
        <title>Evolutionary Origins and Diversification of the Mycorrhizal Mutualists.</title>
        <authorList>
            <consortium name="DOE Joint Genome Institute"/>
            <consortium name="Mycorrhizal Genomics Consortium"/>
            <person name="Kohler A."/>
            <person name="Kuo A."/>
            <person name="Nagy L.G."/>
            <person name="Floudas D."/>
            <person name="Copeland A."/>
            <person name="Barry K.W."/>
            <person name="Cichocki N."/>
            <person name="Veneault-Fourrey C."/>
            <person name="LaButti K."/>
            <person name="Lindquist E.A."/>
            <person name="Lipzen A."/>
            <person name="Lundell T."/>
            <person name="Morin E."/>
            <person name="Murat C."/>
            <person name="Riley R."/>
            <person name="Ohm R."/>
            <person name="Sun H."/>
            <person name="Tunlid A."/>
            <person name="Henrissat B."/>
            <person name="Grigoriev I.V."/>
            <person name="Hibbett D.S."/>
            <person name="Martin F."/>
        </authorList>
    </citation>
    <scope>NUCLEOTIDE SEQUENCE [LARGE SCALE GENOMIC DNA]</scope>
    <source>
        <strain evidence="17 18">SS14</strain>
    </source>
</reference>
<dbReference type="FunFam" id="3.40.850.10:FF:000051">
    <property type="entry name" value="Kinesin-like protein bimC"/>
    <property type="match status" value="1"/>
</dbReference>
<name>A0A0C9VPK0_SPHS4</name>
<dbReference type="HOGENOM" id="CLU_001485_33_2_1"/>
<feature type="region of interest" description="Disordered" evidence="15">
    <location>
        <begin position="82"/>
        <end position="102"/>
    </location>
</feature>
<evidence type="ECO:0000256" key="11">
    <source>
        <dbReference type="ARBA" id="ARBA00023306"/>
    </source>
</evidence>
<dbReference type="GO" id="GO:0008017">
    <property type="term" value="F:microtubule binding"/>
    <property type="evidence" value="ECO:0007669"/>
    <property type="project" value="InterPro"/>
</dbReference>
<feature type="coiled-coil region" evidence="14">
    <location>
        <begin position="491"/>
        <end position="546"/>
    </location>
</feature>
<dbReference type="SUPFAM" id="SSF52540">
    <property type="entry name" value="P-loop containing nucleoside triphosphate hydrolases"/>
    <property type="match status" value="1"/>
</dbReference>
<dbReference type="GO" id="GO:0007018">
    <property type="term" value="P:microtubule-based movement"/>
    <property type="evidence" value="ECO:0007669"/>
    <property type="project" value="InterPro"/>
</dbReference>
<dbReference type="PANTHER" id="PTHR47970">
    <property type="entry name" value="KINESIN-LIKE PROTEIN KIF11"/>
    <property type="match status" value="1"/>
</dbReference>
<keyword evidence="5 13" id="KW-0547">Nucleotide-binding</keyword>
<feature type="region of interest" description="Disordered" evidence="15">
    <location>
        <begin position="1109"/>
        <end position="1165"/>
    </location>
</feature>
<comment type="similarity">
    <text evidence="12">Belongs to the TRAFAC class myosin-kinesin ATPase superfamily. Kinesin family. KIN-5/BimC subfamily.</text>
</comment>
<feature type="region of interest" description="Disordered" evidence="15">
    <location>
        <begin position="1"/>
        <end position="69"/>
    </location>
</feature>
<keyword evidence="10" id="KW-0206">Cytoskeleton</keyword>
<evidence type="ECO:0000256" key="15">
    <source>
        <dbReference type="SAM" id="MobiDB-lite"/>
    </source>
</evidence>
<evidence type="ECO:0000256" key="5">
    <source>
        <dbReference type="ARBA" id="ARBA00022741"/>
    </source>
</evidence>
<evidence type="ECO:0000256" key="3">
    <source>
        <dbReference type="ARBA" id="ARBA00022618"/>
    </source>
</evidence>
<feature type="domain" description="Kinesin motor" evidence="16">
    <location>
        <begin position="70"/>
        <end position="431"/>
    </location>
</feature>
<evidence type="ECO:0000256" key="12">
    <source>
        <dbReference type="ARBA" id="ARBA00034704"/>
    </source>
</evidence>
<dbReference type="EMBL" id="KN837119">
    <property type="protein sequence ID" value="KIJ44067.1"/>
    <property type="molecule type" value="Genomic_DNA"/>
</dbReference>
<gene>
    <name evidence="17" type="ORF">M422DRAFT_228691</name>
</gene>
<evidence type="ECO:0000313" key="18">
    <source>
        <dbReference type="Proteomes" id="UP000054279"/>
    </source>
</evidence>
<evidence type="ECO:0000256" key="4">
    <source>
        <dbReference type="ARBA" id="ARBA00022701"/>
    </source>
</evidence>
<evidence type="ECO:0000313" key="17">
    <source>
        <dbReference type="EMBL" id="KIJ44067.1"/>
    </source>
</evidence>
<feature type="compositionally biased region" description="Polar residues" evidence="15">
    <location>
        <begin position="87"/>
        <end position="102"/>
    </location>
</feature>
<comment type="subcellular location">
    <subcellularLocation>
        <location evidence="1">Cytoplasm</location>
        <location evidence="1">Cytoskeleton</location>
    </subcellularLocation>
</comment>
<dbReference type="PANTHER" id="PTHR47970:SF12">
    <property type="entry name" value="KINESIN FAMILY MEMBER 11"/>
    <property type="match status" value="1"/>
</dbReference>
<dbReference type="GO" id="GO:0000073">
    <property type="term" value="P:initial mitotic spindle pole body separation"/>
    <property type="evidence" value="ECO:0007669"/>
    <property type="project" value="UniProtKB-ARBA"/>
</dbReference>
<dbReference type="GO" id="GO:0005634">
    <property type="term" value="C:nucleus"/>
    <property type="evidence" value="ECO:0007669"/>
    <property type="project" value="TreeGrafter"/>
</dbReference>
<dbReference type="InterPro" id="IPR036961">
    <property type="entry name" value="Kinesin_motor_dom_sf"/>
</dbReference>
<evidence type="ECO:0000256" key="6">
    <source>
        <dbReference type="ARBA" id="ARBA00022776"/>
    </source>
</evidence>
<evidence type="ECO:0000256" key="14">
    <source>
        <dbReference type="SAM" id="Coils"/>
    </source>
</evidence>
<dbReference type="Gene3D" id="3.40.850.10">
    <property type="entry name" value="Kinesin motor domain"/>
    <property type="match status" value="1"/>
</dbReference>
<dbReference type="PRINTS" id="PR00380">
    <property type="entry name" value="KINESINHEAVY"/>
</dbReference>
<keyword evidence="9 13" id="KW-0505">Motor protein</keyword>
<keyword evidence="3" id="KW-0132">Cell division</keyword>
<evidence type="ECO:0000256" key="7">
    <source>
        <dbReference type="ARBA" id="ARBA00022840"/>
    </source>
</evidence>
<dbReference type="GO" id="GO:0005524">
    <property type="term" value="F:ATP binding"/>
    <property type="evidence" value="ECO:0007669"/>
    <property type="project" value="UniProtKB-UniRule"/>
</dbReference>
<evidence type="ECO:0000256" key="10">
    <source>
        <dbReference type="ARBA" id="ARBA00023212"/>
    </source>
</evidence>
<evidence type="ECO:0000256" key="2">
    <source>
        <dbReference type="ARBA" id="ARBA00022490"/>
    </source>
</evidence>
<dbReference type="Proteomes" id="UP000054279">
    <property type="component" value="Unassembled WGS sequence"/>
</dbReference>
<dbReference type="PROSITE" id="PS50067">
    <property type="entry name" value="KINESIN_MOTOR_2"/>
    <property type="match status" value="1"/>
</dbReference>
<feature type="binding site" evidence="13">
    <location>
        <begin position="164"/>
        <end position="171"/>
    </location>
    <ligand>
        <name>ATP</name>
        <dbReference type="ChEBI" id="CHEBI:30616"/>
    </ligand>
</feature>
<proteinExistence type="inferred from homology"/>
<keyword evidence="11" id="KW-0131">Cell cycle</keyword>
<dbReference type="InterPro" id="IPR027417">
    <property type="entry name" value="P-loop_NTPase"/>
</dbReference>
<dbReference type="GO" id="GO:0005876">
    <property type="term" value="C:spindle microtubule"/>
    <property type="evidence" value="ECO:0007669"/>
    <property type="project" value="TreeGrafter"/>
</dbReference>
<dbReference type="PROSITE" id="PS00411">
    <property type="entry name" value="KINESIN_MOTOR_1"/>
    <property type="match status" value="1"/>
</dbReference>
<dbReference type="OrthoDB" id="3176171at2759"/>
<evidence type="ECO:0000256" key="8">
    <source>
        <dbReference type="ARBA" id="ARBA00023054"/>
    </source>
</evidence>
<evidence type="ECO:0000256" key="1">
    <source>
        <dbReference type="ARBA" id="ARBA00004245"/>
    </source>
</evidence>
<organism evidence="17 18">
    <name type="scientific">Sphaerobolus stellatus (strain SS14)</name>
    <dbReference type="NCBI Taxonomy" id="990650"/>
    <lineage>
        <taxon>Eukaryota</taxon>
        <taxon>Fungi</taxon>
        <taxon>Dikarya</taxon>
        <taxon>Basidiomycota</taxon>
        <taxon>Agaricomycotina</taxon>
        <taxon>Agaricomycetes</taxon>
        <taxon>Phallomycetidae</taxon>
        <taxon>Geastrales</taxon>
        <taxon>Sphaerobolaceae</taxon>
        <taxon>Sphaerobolus</taxon>
    </lineage>
</organism>
<dbReference type="CDD" id="cd01364">
    <property type="entry name" value="KISc_BimC_Eg5"/>
    <property type="match status" value="1"/>
</dbReference>
<dbReference type="GO" id="GO:0008574">
    <property type="term" value="F:plus-end-directed microtubule motor activity"/>
    <property type="evidence" value="ECO:0007669"/>
    <property type="project" value="TreeGrafter"/>
</dbReference>
<keyword evidence="7 13" id="KW-0067">ATP-binding</keyword>
<dbReference type="GO" id="GO:0051301">
    <property type="term" value="P:cell division"/>
    <property type="evidence" value="ECO:0007669"/>
    <property type="project" value="UniProtKB-KW"/>
</dbReference>
<dbReference type="Pfam" id="PF00225">
    <property type="entry name" value="Kinesin"/>
    <property type="match status" value="1"/>
</dbReference>
<dbReference type="InterPro" id="IPR001752">
    <property type="entry name" value="Kinesin_motor_dom"/>
</dbReference>
<dbReference type="InterPro" id="IPR047149">
    <property type="entry name" value="KIF11-like"/>
</dbReference>
<sequence>MAFRRPATAAGSRKTNAPQVPAANTRRPKSALAKPSSASVDENAPIDTFQPPSPRERSKRPARSNDEGLNIQVVVRCRRRSEREIQEGSSNIVTTNGPRGQDITIETGSATSIFGVMTLAPTRTYPFDNVFGPEADQALIYNDVAAPMLEQVLSGYNCTLFAYGQTGTGKTHTMQGDLTPSPLGGPSSNAGMIPRVLYKMFHYLEENIADYSVKISFVELYNEELRDLLGTEMPTPSGDTQPMSMGTAQGQANGLKIYDDSSKRGVFIQGLEETPVRDASNAIALLTKGSERRQIAATKFNDHSSRSHSVFSITVHIKETSSLGDDMLRVGKLNLVDLAGSENIGRSGAENKRAREAGMINQSLLTLGRVINALVDKSSHVPYRESKLTRLLQDSLGGRTKTCIIATVSPAKSNIEETLSTLEYALRAKSIRNKPEINQRLTKNALLKEYINEIERLKSDLVAAREKSGIWVSQEHWDEMSVKNEERDALILEAKREAIIMESQLRSVREEFELSMVLLQKRDTELAETKETLESTSQTLQLKEEELDVVKSTLQEEMVVRQAHQATEVALDQVATQLKTTLDISMRDIQALFEKIARQASATAATSKSISVDGKTLEGDLLSMQKHLIEYTESQISSHARLQHTTESFQESQIQSLKDHMSVVEGQFKQISEFTELLRAKETSSDNTVQALQQAVVNATKAMKGSFESWCIGLKNDCRLLCGEVQQNGLSNAKAVGEAMTGISNLLQSSLKVAKDHLDQSHAAFNELGSLSNHAARDEIQRLKSQNHMLTQLLHIERVQSDRSKDELIQRISGLLGEYAESRNQRLLEAVSQVQQSISEGETSMDEMLTAQEEKVVVGNKRRIDWETSFGELRTNGNSLLESGNKNLLTVTKSFGEGLTQMQSHMTQAISTHMTEMDTQAGKMDTVCSSAFSELRRIKRARLEATENLHNRHEQGFMLLQNGMTSLSKSVDETITSVFNETSNMTDAIEEYSTNNLDLLSKAQSITRKVVERGTKKAQPTESTPTKRKFNYPKQWTLTKERDEVLQDWRSGISDPPALSPDPTTLQFPTTTDQLPNSGYLSSESEISLEMETEQEGVAIPQGSVATLASSSSSFGRPSQPMIVHHSTGANGFGKVSRIPTGETKPLKDRPTNFVTHRTRRQRTD</sequence>